<dbReference type="Proteomes" id="UP000298355">
    <property type="component" value="Unassembled WGS sequence"/>
</dbReference>
<name>A0ABY2JEH7_9MICO</name>
<gene>
    <name evidence="1" type="ORF">E3O65_00330</name>
</gene>
<accession>A0ABY2JEH7</accession>
<organism evidence="1 2">
    <name type="scientific">Cryobacterium breve</name>
    <dbReference type="NCBI Taxonomy" id="1259258"/>
    <lineage>
        <taxon>Bacteria</taxon>
        <taxon>Bacillati</taxon>
        <taxon>Actinomycetota</taxon>
        <taxon>Actinomycetes</taxon>
        <taxon>Micrococcales</taxon>
        <taxon>Microbacteriaceae</taxon>
        <taxon>Cryobacterium</taxon>
    </lineage>
</organism>
<evidence type="ECO:0000313" key="2">
    <source>
        <dbReference type="Proteomes" id="UP000298355"/>
    </source>
</evidence>
<keyword evidence="2" id="KW-1185">Reference proteome</keyword>
<proteinExistence type="predicted"/>
<dbReference type="EMBL" id="SOGJ01000003">
    <property type="protein sequence ID" value="TFD01984.1"/>
    <property type="molecule type" value="Genomic_DNA"/>
</dbReference>
<reference evidence="1 2" key="1">
    <citation type="submission" date="2019-03" db="EMBL/GenBank/DDBJ databases">
        <title>Genomics of glacier-inhabiting Cryobacterium strains.</title>
        <authorList>
            <person name="Liu Q."/>
            <person name="Xin Y.-H."/>
        </authorList>
    </citation>
    <scope>NUCLEOTIDE SEQUENCE [LARGE SCALE GENOMIC DNA]</scope>
    <source>
        <strain evidence="1 2">TMT4-23</strain>
    </source>
</reference>
<evidence type="ECO:0000313" key="1">
    <source>
        <dbReference type="EMBL" id="TFD01984.1"/>
    </source>
</evidence>
<sequence length="130" mass="13799">MSDNEEGRQNEIADELAKVARLLSHSTRSVPRPSDSYELLASLRSAQDSLALVYAQLAAWHQAAVGEMHYSGRDALSIPGVPATATGAREQVTLLLKIAAASAAEAADLVSKAHSANGAVRWFDEVKETA</sequence>
<dbReference type="RefSeq" id="WP_134361766.1">
    <property type="nucleotide sequence ID" value="NZ_SOGJ01000003.1"/>
</dbReference>
<comment type="caution">
    <text evidence="1">The sequence shown here is derived from an EMBL/GenBank/DDBJ whole genome shotgun (WGS) entry which is preliminary data.</text>
</comment>
<protein>
    <submittedName>
        <fullName evidence="1">Uncharacterized protein</fullName>
    </submittedName>
</protein>